<feature type="transmembrane region" description="Helical" evidence="1">
    <location>
        <begin position="12"/>
        <end position="33"/>
    </location>
</feature>
<dbReference type="Proteomes" id="UP000183898">
    <property type="component" value="Unassembled WGS sequence"/>
</dbReference>
<evidence type="ECO:0000256" key="1">
    <source>
        <dbReference type="SAM" id="Phobius"/>
    </source>
</evidence>
<keyword evidence="1" id="KW-0472">Membrane</keyword>
<keyword evidence="1" id="KW-1133">Transmembrane helix</keyword>
<dbReference type="Pfam" id="PF10027">
    <property type="entry name" value="DUF2269"/>
    <property type="match status" value="1"/>
</dbReference>
<proteinExistence type="predicted"/>
<dbReference type="AlphaFoldDB" id="A0A1H8F1A4"/>
<keyword evidence="1" id="KW-0812">Transmembrane</keyword>
<organism evidence="2 3">
    <name type="scientific">Nitrosospira multiformis</name>
    <dbReference type="NCBI Taxonomy" id="1231"/>
    <lineage>
        <taxon>Bacteria</taxon>
        <taxon>Pseudomonadati</taxon>
        <taxon>Pseudomonadota</taxon>
        <taxon>Betaproteobacteria</taxon>
        <taxon>Nitrosomonadales</taxon>
        <taxon>Nitrosomonadaceae</taxon>
        <taxon>Nitrosospira</taxon>
    </lineage>
</organism>
<feature type="transmembrane region" description="Helical" evidence="1">
    <location>
        <begin position="53"/>
        <end position="72"/>
    </location>
</feature>
<dbReference type="InterPro" id="IPR018729">
    <property type="entry name" value="DUF2269_transmembrane"/>
</dbReference>
<feature type="transmembrane region" description="Helical" evidence="1">
    <location>
        <begin position="125"/>
        <end position="151"/>
    </location>
</feature>
<accession>A0A1H8F1A4</accession>
<protein>
    <submittedName>
        <fullName evidence="2">Uncharacterized membrane protein</fullName>
    </submittedName>
</protein>
<dbReference type="EMBL" id="FOCT01000003">
    <property type="protein sequence ID" value="SEN25410.1"/>
    <property type="molecule type" value="Genomic_DNA"/>
</dbReference>
<sequence length="155" mass="17614">MNEYIVVKWLHILSSTLLFGTGIGTAFYMFSASLTRDSAIAAAVTRNVVTADWIFTATTIVIQPLTGFYLVYLAEIPVTSRWVMWSTVLYLIAGACWLPVVWLQIRMHQLAADASNRKDELPPLYWQYFRFWIGLGIPAFIALVIVFYLMVAKPI</sequence>
<name>A0A1H8F1A4_9PROT</name>
<reference evidence="2 3" key="1">
    <citation type="submission" date="2016-10" db="EMBL/GenBank/DDBJ databases">
        <authorList>
            <person name="de Groot N.N."/>
        </authorList>
    </citation>
    <scope>NUCLEOTIDE SEQUENCE [LARGE SCALE GENOMIC DNA]</scope>
    <source>
        <strain evidence="2 3">Nl18</strain>
    </source>
</reference>
<evidence type="ECO:0000313" key="3">
    <source>
        <dbReference type="Proteomes" id="UP000183898"/>
    </source>
</evidence>
<gene>
    <name evidence="2" type="ORF">SAMN05216404_103204</name>
</gene>
<dbReference type="RefSeq" id="WP_081353738.1">
    <property type="nucleotide sequence ID" value="NZ_FOCT01000003.1"/>
</dbReference>
<evidence type="ECO:0000313" key="2">
    <source>
        <dbReference type="EMBL" id="SEN25410.1"/>
    </source>
</evidence>
<feature type="transmembrane region" description="Helical" evidence="1">
    <location>
        <begin position="84"/>
        <end position="105"/>
    </location>
</feature>